<reference evidence="1 2" key="1">
    <citation type="submission" date="2018-02" db="EMBL/GenBank/DDBJ databases">
        <authorList>
            <person name="Cohen D.B."/>
            <person name="Kent A.D."/>
        </authorList>
    </citation>
    <scope>NUCLEOTIDE SEQUENCE [LARGE SCALE GENOMIC DNA]</scope>
    <source>
        <strain evidence="1 2">ULC007</strain>
    </source>
</reference>
<accession>A0A2T1D6T1</accession>
<dbReference type="AlphaFoldDB" id="A0A2T1D6T1"/>
<evidence type="ECO:0000313" key="2">
    <source>
        <dbReference type="Proteomes" id="UP000238634"/>
    </source>
</evidence>
<proteinExistence type="predicted"/>
<dbReference type="Proteomes" id="UP000238634">
    <property type="component" value="Unassembled WGS sequence"/>
</dbReference>
<name>A0A2T1D6T1_9CYAN</name>
<keyword evidence="2" id="KW-1185">Reference proteome</keyword>
<reference evidence="1 2" key="2">
    <citation type="submission" date="2018-03" db="EMBL/GenBank/DDBJ databases">
        <title>The ancient ancestry and fast evolution of plastids.</title>
        <authorList>
            <person name="Moore K.R."/>
            <person name="Magnabosco C."/>
            <person name="Momper L."/>
            <person name="Gold D.A."/>
            <person name="Bosak T."/>
            <person name="Fournier G.P."/>
        </authorList>
    </citation>
    <scope>NUCLEOTIDE SEQUENCE [LARGE SCALE GENOMIC DNA]</scope>
    <source>
        <strain evidence="1 2">ULC007</strain>
    </source>
</reference>
<dbReference type="EMBL" id="PVWG01000046">
    <property type="protein sequence ID" value="PSB16179.1"/>
    <property type="molecule type" value="Genomic_DNA"/>
</dbReference>
<comment type="caution">
    <text evidence="1">The sequence shown here is derived from an EMBL/GenBank/DDBJ whole genome shotgun (WGS) entry which is preliminary data.</text>
</comment>
<gene>
    <name evidence="1" type="ORF">C7B65_22380</name>
</gene>
<evidence type="ECO:0000313" key="1">
    <source>
        <dbReference type="EMBL" id="PSB16179.1"/>
    </source>
</evidence>
<protein>
    <submittedName>
        <fullName evidence="1">Uncharacterized protein</fullName>
    </submittedName>
</protein>
<organism evidence="1 2">
    <name type="scientific">Phormidesmis priestleyi ULC007</name>
    <dbReference type="NCBI Taxonomy" id="1920490"/>
    <lineage>
        <taxon>Bacteria</taxon>
        <taxon>Bacillati</taxon>
        <taxon>Cyanobacteriota</taxon>
        <taxon>Cyanophyceae</taxon>
        <taxon>Leptolyngbyales</taxon>
        <taxon>Leptolyngbyaceae</taxon>
        <taxon>Phormidesmis</taxon>
    </lineage>
</organism>
<sequence length="117" mass="12504">MGVGTERESRTEGVVGMGVGTGGGEFQVFGSDRCLVMSVMLEAPIPMTVMIKAPIPIRKKTAILVHSDDRRKKKKLINESAATVKALMPNGDFDAAAIMSGRFVKKATIVIPSLMVL</sequence>
<dbReference type="RefSeq" id="WP_073074827.1">
    <property type="nucleotide sequence ID" value="NZ_MPPI01000047.1"/>
</dbReference>